<keyword evidence="2" id="KW-1185">Reference proteome</keyword>
<reference evidence="2" key="1">
    <citation type="journal article" date="2022" name="Mol. Ecol. Resour.">
        <title>The genomes of chicory, endive, great burdock and yacon provide insights into Asteraceae palaeo-polyploidization history and plant inulin production.</title>
        <authorList>
            <person name="Fan W."/>
            <person name="Wang S."/>
            <person name="Wang H."/>
            <person name="Wang A."/>
            <person name="Jiang F."/>
            <person name="Liu H."/>
            <person name="Zhao H."/>
            <person name="Xu D."/>
            <person name="Zhang Y."/>
        </authorList>
    </citation>
    <scope>NUCLEOTIDE SEQUENCE [LARGE SCALE GENOMIC DNA]</scope>
    <source>
        <strain evidence="2">cv. Yunnan</strain>
    </source>
</reference>
<name>A0ACB9HGI9_9ASTR</name>
<evidence type="ECO:0000313" key="2">
    <source>
        <dbReference type="Proteomes" id="UP001056120"/>
    </source>
</evidence>
<protein>
    <submittedName>
        <fullName evidence="1">Uncharacterized protein</fullName>
    </submittedName>
</protein>
<proteinExistence type="predicted"/>
<comment type="caution">
    <text evidence="1">The sequence shown here is derived from an EMBL/GenBank/DDBJ whole genome shotgun (WGS) entry which is preliminary data.</text>
</comment>
<dbReference type="Proteomes" id="UP001056120">
    <property type="component" value="Linkage Group LG12"/>
</dbReference>
<sequence>MVAHAYCHVTPKSTVPISRYGSPDGHDRLIFSLLSRILVIAIDTLISLHTSFSLIVSLSLSPALRSTTVGSGARARLGLGFCG</sequence>
<reference evidence="1 2" key="2">
    <citation type="journal article" date="2022" name="Mol. Ecol. Resour.">
        <title>The genomes of chicory, endive, great burdock and yacon provide insights into Asteraceae paleo-polyploidization history and plant inulin production.</title>
        <authorList>
            <person name="Fan W."/>
            <person name="Wang S."/>
            <person name="Wang H."/>
            <person name="Wang A."/>
            <person name="Jiang F."/>
            <person name="Liu H."/>
            <person name="Zhao H."/>
            <person name="Xu D."/>
            <person name="Zhang Y."/>
        </authorList>
    </citation>
    <scope>NUCLEOTIDE SEQUENCE [LARGE SCALE GENOMIC DNA]</scope>
    <source>
        <strain evidence="2">cv. Yunnan</strain>
        <tissue evidence="1">Leaves</tissue>
    </source>
</reference>
<dbReference type="EMBL" id="CM042029">
    <property type="protein sequence ID" value="KAI3794418.1"/>
    <property type="molecule type" value="Genomic_DNA"/>
</dbReference>
<accession>A0ACB9HGI9</accession>
<organism evidence="1 2">
    <name type="scientific">Smallanthus sonchifolius</name>
    <dbReference type="NCBI Taxonomy" id="185202"/>
    <lineage>
        <taxon>Eukaryota</taxon>
        <taxon>Viridiplantae</taxon>
        <taxon>Streptophyta</taxon>
        <taxon>Embryophyta</taxon>
        <taxon>Tracheophyta</taxon>
        <taxon>Spermatophyta</taxon>
        <taxon>Magnoliopsida</taxon>
        <taxon>eudicotyledons</taxon>
        <taxon>Gunneridae</taxon>
        <taxon>Pentapetalae</taxon>
        <taxon>asterids</taxon>
        <taxon>campanulids</taxon>
        <taxon>Asterales</taxon>
        <taxon>Asteraceae</taxon>
        <taxon>Asteroideae</taxon>
        <taxon>Heliantheae alliance</taxon>
        <taxon>Millerieae</taxon>
        <taxon>Smallanthus</taxon>
    </lineage>
</organism>
<evidence type="ECO:0000313" key="1">
    <source>
        <dbReference type="EMBL" id="KAI3794418.1"/>
    </source>
</evidence>
<gene>
    <name evidence="1" type="ORF">L1987_37049</name>
</gene>